<comment type="similarity">
    <text evidence="1">Belongs to the enoyl-CoA hydratase/isomerase family.</text>
</comment>
<evidence type="ECO:0000256" key="1">
    <source>
        <dbReference type="ARBA" id="ARBA00005254"/>
    </source>
</evidence>
<dbReference type="SUPFAM" id="SSF52096">
    <property type="entry name" value="ClpP/crotonase"/>
    <property type="match status" value="1"/>
</dbReference>
<reference evidence="2" key="1">
    <citation type="submission" date="2022-10" db="EMBL/GenBank/DDBJ databases">
        <title>The complete genomes of actinobacterial strains from the NBC collection.</title>
        <authorList>
            <person name="Joergensen T.S."/>
            <person name="Alvarez Arevalo M."/>
            <person name="Sterndorff E.B."/>
            <person name="Faurdal D."/>
            <person name="Vuksanovic O."/>
            <person name="Mourched A.-S."/>
            <person name="Charusanti P."/>
            <person name="Shaw S."/>
            <person name="Blin K."/>
            <person name="Weber T."/>
        </authorList>
    </citation>
    <scope>NUCLEOTIDE SEQUENCE</scope>
    <source>
        <strain evidence="2">NBC_01482</strain>
    </source>
</reference>
<keyword evidence="3" id="KW-1185">Reference proteome</keyword>
<dbReference type="Proteomes" id="UP001432062">
    <property type="component" value="Chromosome"/>
</dbReference>
<proteinExistence type="inferred from homology"/>
<dbReference type="NCBIfam" id="NF004840">
    <property type="entry name" value="PRK06190.1"/>
    <property type="match status" value="1"/>
</dbReference>
<dbReference type="GO" id="GO:0004300">
    <property type="term" value="F:enoyl-CoA hydratase activity"/>
    <property type="evidence" value="ECO:0007669"/>
    <property type="project" value="UniProtKB-EC"/>
</dbReference>
<dbReference type="CDD" id="cd06558">
    <property type="entry name" value="crotonase-like"/>
    <property type="match status" value="1"/>
</dbReference>
<gene>
    <name evidence="2" type="ORF">OG563_04355</name>
</gene>
<organism evidence="2 3">
    <name type="scientific">Nocardia vinacea</name>
    <dbReference type="NCBI Taxonomy" id="96468"/>
    <lineage>
        <taxon>Bacteria</taxon>
        <taxon>Bacillati</taxon>
        <taxon>Actinomycetota</taxon>
        <taxon>Actinomycetes</taxon>
        <taxon>Mycobacteriales</taxon>
        <taxon>Nocardiaceae</taxon>
        <taxon>Nocardia</taxon>
    </lineage>
</organism>
<dbReference type="InterPro" id="IPR029045">
    <property type="entry name" value="ClpP/crotonase-like_dom_sf"/>
</dbReference>
<accession>A0ABZ1Z063</accession>
<protein>
    <submittedName>
        <fullName evidence="2">Enoyl-CoA hydratase</fullName>
        <ecNumber evidence="2">4.2.1.17</ecNumber>
    </submittedName>
</protein>
<dbReference type="Pfam" id="PF00378">
    <property type="entry name" value="ECH_1"/>
    <property type="match status" value="1"/>
</dbReference>
<dbReference type="PANTHER" id="PTHR43802:SF1">
    <property type="entry name" value="IP11341P-RELATED"/>
    <property type="match status" value="1"/>
</dbReference>
<name>A0ABZ1Z063_9NOCA</name>
<dbReference type="EC" id="4.2.1.17" evidence="2"/>
<evidence type="ECO:0000313" key="3">
    <source>
        <dbReference type="Proteomes" id="UP001432062"/>
    </source>
</evidence>
<dbReference type="RefSeq" id="WP_329411533.1">
    <property type="nucleotide sequence ID" value="NZ_CP109441.1"/>
</dbReference>
<evidence type="ECO:0000313" key="2">
    <source>
        <dbReference type="EMBL" id="WUV47481.1"/>
    </source>
</evidence>
<dbReference type="Gene3D" id="3.90.226.10">
    <property type="entry name" value="2-enoyl-CoA Hydratase, Chain A, domain 1"/>
    <property type="match status" value="1"/>
</dbReference>
<dbReference type="EMBL" id="CP109441">
    <property type="protein sequence ID" value="WUV47481.1"/>
    <property type="molecule type" value="Genomic_DNA"/>
</dbReference>
<dbReference type="InterPro" id="IPR001753">
    <property type="entry name" value="Enoyl-CoA_hydra/iso"/>
</dbReference>
<keyword evidence="2" id="KW-0456">Lyase</keyword>
<sequence>MIERSDEGLGAAGSDAEGLNAAGLGVEGLDASGLDASGLGAGRLDASGLGAGGLGAGRLDAGGLNAEELSTEGLDCRWVDGVLWLTLDRPRVRNAMTITMRRGLIAAMRAADSDAATRLVVLTGTDPAFSAGIDLKEALGNGAGSPRGARTDPAAVVRAARTPVLGVINGLCYTGALELALSCSFLIASEHASFADTHAAIGLPPGWGMSALLPRAVGVRLARQMMLTGERIDAARALAVGLVNEVVPHDRLLDRAWELADLIRRTHPDAVVATLELLADGEGTSLAHALALEARAKLRWRSDVVDVARRFAARTNRK</sequence>
<dbReference type="PANTHER" id="PTHR43802">
    <property type="entry name" value="ENOYL-COA HYDRATASE"/>
    <property type="match status" value="1"/>
</dbReference>